<dbReference type="PANTHER" id="PTHR36714">
    <property type="entry name" value="T23E23.1"/>
    <property type="match status" value="1"/>
</dbReference>
<reference evidence="3" key="1">
    <citation type="submission" date="2025-08" db="UniProtKB">
        <authorList>
            <consortium name="RefSeq"/>
        </authorList>
    </citation>
    <scope>IDENTIFICATION</scope>
    <source>
        <tissue evidence="3">Leaf</tissue>
    </source>
</reference>
<proteinExistence type="predicted"/>
<feature type="transmembrane region" description="Helical" evidence="1">
    <location>
        <begin position="178"/>
        <end position="202"/>
    </location>
</feature>
<protein>
    <submittedName>
        <fullName evidence="3">Uncharacterized protein LOC110423350</fullName>
    </submittedName>
</protein>
<evidence type="ECO:0000256" key="1">
    <source>
        <dbReference type="SAM" id="Phobius"/>
    </source>
</evidence>
<feature type="transmembrane region" description="Helical" evidence="1">
    <location>
        <begin position="275"/>
        <end position="298"/>
    </location>
</feature>
<feature type="transmembrane region" description="Helical" evidence="1">
    <location>
        <begin position="241"/>
        <end position="263"/>
    </location>
</feature>
<accession>A0A6J1B1W2</accession>
<feature type="transmembrane region" description="Helical" evidence="1">
    <location>
        <begin position="145"/>
        <end position="166"/>
    </location>
</feature>
<keyword evidence="1" id="KW-1133">Transmembrane helix</keyword>
<dbReference type="RefSeq" id="XP_021293238.1">
    <property type="nucleotide sequence ID" value="XM_021437563.1"/>
</dbReference>
<dbReference type="GeneID" id="110423350"/>
<evidence type="ECO:0000313" key="3">
    <source>
        <dbReference type="RefSeq" id="XP_021293238.1"/>
    </source>
</evidence>
<dbReference type="OrthoDB" id="999529at2759"/>
<dbReference type="AlphaFoldDB" id="A0A6J1B1W2"/>
<keyword evidence="1" id="KW-0472">Membrane</keyword>
<gene>
    <name evidence="3" type="primary">LOC110423350</name>
</gene>
<dbReference type="PANTHER" id="PTHR36714:SF1">
    <property type="entry name" value="T23E23.1"/>
    <property type="match status" value="1"/>
</dbReference>
<sequence>MEEDYTRIMLKQKLNFFDIFKQALTIPCTSKKFIVFSFFTSLPFFCFLVFFEIILQGLFLETSKFLELRPHYSYYYYDLGKYERLATNFVPKLIQLCLLYLIPYQLLEFLIVIVIVPLASMIYTAEKPVSFRDMMVRKTRLKGPFITSIYVHLLSTTILIGLAGFLTNCCLMVRSFDYHAYFDILLTIVRGVGCTALLVKLLEWSAGWNMALVISILEEKYGIEALEWAAYINRDCRQRGLILMLVFFAWGLTVRLSCIFYEYSDELATGSVLFTSIYTCLICLGNVMKWVICVVYFFDCKKGISEKKVDDEEVGRDVKLVNV</sequence>
<evidence type="ECO:0000313" key="2">
    <source>
        <dbReference type="Proteomes" id="UP000504621"/>
    </source>
</evidence>
<keyword evidence="1" id="KW-0812">Transmembrane</keyword>
<dbReference type="Proteomes" id="UP000504621">
    <property type="component" value="Unplaced"/>
</dbReference>
<feature type="transmembrane region" description="Helical" evidence="1">
    <location>
        <begin position="102"/>
        <end position="124"/>
    </location>
</feature>
<name>A0A6J1B1W2_9ROSI</name>
<organism evidence="2 3">
    <name type="scientific">Herrania umbratica</name>
    <dbReference type="NCBI Taxonomy" id="108875"/>
    <lineage>
        <taxon>Eukaryota</taxon>
        <taxon>Viridiplantae</taxon>
        <taxon>Streptophyta</taxon>
        <taxon>Embryophyta</taxon>
        <taxon>Tracheophyta</taxon>
        <taxon>Spermatophyta</taxon>
        <taxon>Magnoliopsida</taxon>
        <taxon>eudicotyledons</taxon>
        <taxon>Gunneridae</taxon>
        <taxon>Pentapetalae</taxon>
        <taxon>rosids</taxon>
        <taxon>malvids</taxon>
        <taxon>Malvales</taxon>
        <taxon>Malvaceae</taxon>
        <taxon>Byttnerioideae</taxon>
        <taxon>Herrania</taxon>
    </lineage>
</organism>
<keyword evidence="2" id="KW-1185">Reference proteome</keyword>
<feature type="transmembrane region" description="Helical" evidence="1">
    <location>
        <begin position="33"/>
        <end position="59"/>
    </location>
</feature>